<dbReference type="Gene3D" id="2.40.50.100">
    <property type="match status" value="1"/>
</dbReference>
<dbReference type="Gene3D" id="1.10.287.470">
    <property type="entry name" value="Helix hairpin bin"/>
    <property type="match status" value="1"/>
</dbReference>
<feature type="transmembrane region" description="Helical" evidence="2">
    <location>
        <begin position="12"/>
        <end position="29"/>
    </location>
</feature>
<feature type="coiled-coil region" evidence="1">
    <location>
        <begin position="75"/>
        <end position="109"/>
    </location>
</feature>
<keyword evidence="4" id="KW-1185">Reference proteome</keyword>
<protein>
    <submittedName>
        <fullName evidence="3">HlyD family efflux transporter periplasmic adaptor subunit</fullName>
    </submittedName>
</protein>
<gene>
    <name evidence="3" type="ORF">HH303_19420</name>
</gene>
<feature type="coiled-coil region" evidence="1">
    <location>
        <begin position="190"/>
        <end position="217"/>
    </location>
</feature>
<dbReference type="PANTHER" id="PTHR30438:SF2">
    <property type="entry name" value="MEMBRANE PROTEIN"/>
    <property type="match status" value="1"/>
</dbReference>
<dbReference type="PANTHER" id="PTHR30438">
    <property type="entry name" value="36 KDA ANTIGEN-RELATED"/>
    <property type="match status" value="1"/>
</dbReference>
<dbReference type="EMBL" id="JABBNT010000008">
    <property type="protein sequence ID" value="NMM46669.1"/>
    <property type="molecule type" value="Genomic_DNA"/>
</dbReference>
<keyword evidence="2" id="KW-1133">Transmembrane helix</keyword>
<keyword evidence="1" id="KW-0175">Coiled coil</keyword>
<dbReference type="Proteomes" id="UP000539372">
    <property type="component" value="Unassembled WGS sequence"/>
</dbReference>
<organism evidence="3 4">
    <name type="scientific">Pacificispira spongiicola</name>
    <dbReference type="NCBI Taxonomy" id="2729598"/>
    <lineage>
        <taxon>Bacteria</taxon>
        <taxon>Pseudomonadati</taxon>
        <taxon>Pseudomonadota</taxon>
        <taxon>Alphaproteobacteria</taxon>
        <taxon>Rhodospirillales</taxon>
        <taxon>Rhodospirillaceae</taxon>
        <taxon>Pacificispira</taxon>
    </lineage>
</organism>
<dbReference type="GO" id="GO:0005886">
    <property type="term" value="C:plasma membrane"/>
    <property type="evidence" value="ECO:0007669"/>
    <property type="project" value="TreeGrafter"/>
</dbReference>
<dbReference type="SUPFAM" id="SSF111369">
    <property type="entry name" value="HlyD-like secretion proteins"/>
    <property type="match status" value="3"/>
</dbReference>
<evidence type="ECO:0000256" key="1">
    <source>
        <dbReference type="SAM" id="Coils"/>
    </source>
</evidence>
<sequence>MKKLLAGRTVRFVVLLAFVGAAFLYWSSLQEPDVPDGFAKSNGRIEAVEIDIAAKTAGRVSDVLVDEGDFITAGQDLAQIDIAVLSAELRQAQAELKRAEIDIDTTRSLVDQRDEELNAARAIVLQRNAELDLARKQLARTDELAKKGNASQSQLDEDRAGFESAKAAVSAAQAQVAAARAAGGYARSQVVSAEAQVEALHAAIERIQAEIDDSTLKSPRDGRVQYRVAQPGEVVAAGGTVLNIVDLTDVYMTFFLPTEQAGRIALDAEARIVLDAAPEYVFPASISYVADVAQFTPKTVETADERQKLMFRIKAQVDRDLLQRFLQHVKTGLPGVAYVRLDSSVEWPKDLQTTLPQ</sequence>
<accession>A0A7Y0E3R6</accession>
<evidence type="ECO:0000313" key="4">
    <source>
        <dbReference type="Proteomes" id="UP000539372"/>
    </source>
</evidence>
<evidence type="ECO:0000313" key="3">
    <source>
        <dbReference type="EMBL" id="NMM46669.1"/>
    </source>
</evidence>
<proteinExistence type="predicted"/>
<name>A0A7Y0E3R6_9PROT</name>
<evidence type="ECO:0000256" key="2">
    <source>
        <dbReference type="SAM" id="Phobius"/>
    </source>
</evidence>
<keyword evidence="2" id="KW-0812">Transmembrane</keyword>
<comment type="caution">
    <text evidence="3">The sequence shown here is derived from an EMBL/GenBank/DDBJ whole genome shotgun (WGS) entry which is preliminary data.</text>
</comment>
<dbReference type="AlphaFoldDB" id="A0A7Y0E3R6"/>
<dbReference type="Gene3D" id="2.40.30.170">
    <property type="match status" value="1"/>
</dbReference>
<reference evidence="3 4" key="1">
    <citation type="submission" date="2020-04" db="EMBL/GenBank/DDBJ databases">
        <title>Rhodospirillaceae bacterium KN72 isolated from deep sea.</title>
        <authorList>
            <person name="Zhang D.-C."/>
        </authorList>
    </citation>
    <scope>NUCLEOTIDE SEQUENCE [LARGE SCALE GENOMIC DNA]</scope>
    <source>
        <strain evidence="3 4">KN72</strain>
    </source>
</reference>
<keyword evidence="2" id="KW-0472">Membrane</keyword>